<keyword evidence="2 4" id="KW-0548">Nucleotidyltransferase</keyword>
<dbReference type="SUPFAM" id="SSF53448">
    <property type="entry name" value="Nucleotide-diphospho-sugar transferases"/>
    <property type="match status" value="1"/>
</dbReference>
<dbReference type="PANTHER" id="PTHR43584:SF8">
    <property type="entry name" value="N-ACETYLMURAMATE ALPHA-1-PHOSPHATE URIDYLYLTRANSFERASE"/>
    <property type="match status" value="1"/>
</dbReference>
<sequence>MRAMILAAGRGERMRPLTDTTPKPLLKVAGKALISYHLEHLYQAGFRDIVINHAWLGQQIENTLGNGADYGLNIHYSPETTALETGGGIFQALPRLSPTSTEAFIVINGDIWCDCALDSLQLPPGKLAHLLLVDNPEHNPAGDFVLYDHHAYEKTTLPEHIQEQVFTFSGIGVYHPLLFNHCQAGAFPLAPLLKQAMRQHLVSAQHHDGLWMDIGTPERLARLDKLTSEAKK</sequence>
<feature type="domain" description="Nucleotidyl transferase" evidence="3">
    <location>
        <begin position="3"/>
        <end position="118"/>
    </location>
</feature>
<dbReference type="InterPro" id="IPR005835">
    <property type="entry name" value="NTP_transferase_dom"/>
</dbReference>
<dbReference type="InterPro" id="IPR050065">
    <property type="entry name" value="GlmU-like"/>
</dbReference>
<evidence type="ECO:0000259" key="3">
    <source>
        <dbReference type="Pfam" id="PF00483"/>
    </source>
</evidence>
<reference evidence="4 5" key="1">
    <citation type="submission" date="2016-10" db="EMBL/GenBank/DDBJ databases">
        <authorList>
            <person name="de Groot N.N."/>
        </authorList>
    </citation>
    <scope>NUCLEOTIDE SEQUENCE [LARGE SCALE GENOMIC DNA]</scope>
    <source>
        <strain evidence="4">MBHS1</strain>
    </source>
</reference>
<dbReference type="NCBIfam" id="NF045761">
    <property type="entry name" value="NAMPUrTaseMurU"/>
    <property type="match status" value="1"/>
</dbReference>
<evidence type="ECO:0000313" key="4">
    <source>
        <dbReference type="EMBL" id="SEH06815.1"/>
    </source>
</evidence>
<evidence type="ECO:0000313" key="5">
    <source>
        <dbReference type="Proteomes" id="UP000236724"/>
    </source>
</evidence>
<dbReference type="InterPro" id="IPR029044">
    <property type="entry name" value="Nucleotide-diphossugar_trans"/>
</dbReference>
<evidence type="ECO:0000256" key="2">
    <source>
        <dbReference type="ARBA" id="ARBA00022695"/>
    </source>
</evidence>
<dbReference type="AlphaFoldDB" id="A0A1H6FCS5"/>
<dbReference type="Proteomes" id="UP000236724">
    <property type="component" value="Unassembled WGS sequence"/>
</dbReference>
<organism evidence="4 5">
    <name type="scientific">Candidatus Venteria ishoeyi</name>
    <dbReference type="NCBI Taxonomy" id="1899563"/>
    <lineage>
        <taxon>Bacteria</taxon>
        <taxon>Pseudomonadati</taxon>
        <taxon>Pseudomonadota</taxon>
        <taxon>Gammaproteobacteria</taxon>
        <taxon>Thiotrichales</taxon>
        <taxon>Thiotrichaceae</taxon>
        <taxon>Venteria</taxon>
    </lineage>
</organism>
<dbReference type="CDD" id="cd06422">
    <property type="entry name" value="NTP_transferase_like_1"/>
    <property type="match status" value="1"/>
</dbReference>
<gene>
    <name evidence="4" type="primary">hddC</name>
    <name evidence="4" type="ORF">MBHS_02681</name>
</gene>
<dbReference type="RefSeq" id="WP_103920544.1">
    <property type="nucleotide sequence ID" value="NZ_FMSV02000506.1"/>
</dbReference>
<proteinExistence type="predicted"/>
<accession>A0A1H6FCS5</accession>
<keyword evidence="1 4" id="KW-0808">Transferase</keyword>
<name>A0A1H6FCS5_9GAMM</name>
<keyword evidence="5" id="KW-1185">Reference proteome</keyword>
<dbReference type="PANTHER" id="PTHR43584">
    <property type="entry name" value="NUCLEOTIDYL TRANSFERASE"/>
    <property type="match status" value="1"/>
</dbReference>
<dbReference type="EMBL" id="FMSV02000506">
    <property type="protein sequence ID" value="SEH06815.1"/>
    <property type="molecule type" value="Genomic_DNA"/>
</dbReference>
<dbReference type="GO" id="GO:0016779">
    <property type="term" value="F:nucleotidyltransferase activity"/>
    <property type="evidence" value="ECO:0007669"/>
    <property type="project" value="UniProtKB-KW"/>
</dbReference>
<protein>
    <submittedName>
        <fullName evidence="4">D-glycero-alpha-D-manno-heptose 1-phosphate guanylyltransferase</fullName>
        <ecNumber evidence="4">2.7.7.71</ecNumber>
    </submittedName>
</protein>
<dbReference type="Gene3D" id="3.90.550.10">
    <property type="entry name" value="Spore Coat Polysaccharide Biosynthesis Protein SpsA, Chain A"/>
    <property type="match status" value="1"/>
</dbReference>
<dbReference type="Pfam" id="PF00483">
    <property type="entry name" value="NTP_transferase"/>
    <property type="match status" value="1"/>
</dbReference>
<dbReference type="InterPro" id="IPR054790">
    <property type="entry name" value="MurU"/>
</dbReference>
<evidence type="ECO:0000256" key="1">
    <source>
        <dbReference type="ARBA" id="ARBA00022679"/>
    </source>
</evidence>
<dbReference type="EC" id="2.7.7.71" evidence="4"/>
<dbReference type="OrthoDB" id="9788272at2"/>